<proteinExistence type="inferred from homology"/>
<dbReference type="PANTHER" id="PTHR21015">
    <property type="entry name" value="UDP-N-ACETYLGLUCOSAMINE--N-ACETYLMURAMYL-(PENTAPEPTIDE) PYROPHOSPHORYL-UNDECAPRENOL N-ACETYLGLUCOSAMINE TRANSFERASE 1"/>
    <property type="match status" value="1"/>
</dbReference>
<evidence type="ECO:0000313" key="15">
    <source>
        <dbReference type="Proteomes" id="UP000315983"/>
    </source>
</evidence>
<keyword evidence="9 10" id="KW-0961">Cell wall biogenesis/degradation</keyword>
<dbReference type="AlphaFoldDB" id="A0A542XJ75"/>
<evidence type="ECO:0000259" key="12">
    <source>
        <dbReference type="Pfam" id="PF04101"/>
    </source>
</evidence>
<dbReference type="InterPro" id="IPR004276">
    <property type="entry name" value="GlycoTrans_28_N"/>
</dbReference>
<feature type="domain" description="Glycosyl transferase family 28 C-terminal" evidence="12">
    <location>
        <begin position="211"/>
        <end position="371"/>
    </location>
</feature>
<dbReference type="InterPro" id="IPR006009">
    <property type="entry name" value="GlcNAc_MurG"/>
</dbReference>
<dbReference type="InterPro" id="IPR007235">
    <property type="entry name" value="Glyco_trans_28_C"/>
</dbReference>
<gene>
    <name evidence="10" type="primary">murG</name>
    <name evidence="13" type="synonym">murG2</name>
    <name evidence="14" type="ORF">FB564_0980</name>
    <name evidence="13" type="ORF">Sar04_09000</name>
</gene>
<evidence type="ECO:0000256" key="10">
    <source>
        <dbReference type="HAMAP-Rule" id="MF_00033"/>
    </source>
</evidence>
<dbReference type="UniPathway" id="UPA00219"/>
<evidence type="ECO:0000256" key="1">
    <source>
        <dbReference type="ARBA" id="ARBA00022475"/>
    </source>
</evidence>
<dbReference type="GeneID" id="93770307"/>
<dbReference type="Pfam" id="PF04101">
    <property type="entry name" value="Glyco_tran_28_C"/>
    <property type="match status" value="1"/>
</dbReference>
<feature type="binding site" evidence="10">
    <location>
        <position position="319"/>
    </location>
    <ligand>
        <name>UDP-N-acetyl-alpha-D-glucosamine</name>
        <dbReference type="ChEBI" id="CHEBI:57705"/>
    </ligand>
</feature>
<comment type="pathway">
    <text evidence="10">Cell wall biogenesis; peptidoglycan biosynthesis.</text>
</comment>
<dbReference type="GO" id="GO:0051301">
    <property type="term" value="P:cell division"/>
    <property type="evidence" value="ECO:0007669"/>
    <property type="project" value="UniProtKB-KW"/>
</dbReference>
<evidence type="ECO:0000256" key="4">
    <source>
        <dbReference type="ARBA" id="ARBA00022679"/>
    </source>
</evidence>
<evidence type="ECO:0000256" key="2">
    <source>
        <dbReference type="ARBA" id="ARBA00022618"/>
    </source>
</evidence>
<reference evidence="13 16" key="2">
    <citation type="submission" date="2021-03" db="EMBL/GenBank/DDBJ databases">
        <title>Whole genome shotgun sequence of Salinispora arenicola NBRC 105043.</title>
        <authorList>
            <person name="Komaki H."/>
            <person name="Tamura T."/>
        </authorList>
    </citation>
    <scope>NUCLEOTIDE SEQUENCE [LARGE SCALE GENOMIC DNA]</scope>
    <source>
        <strain evidence="13 16">NBRC 105043</strain>
    </source>
</reference>
<dbReference type="SUPFAM" id="SSF53756">
    <property type="entry name" value="UDP-Glycosyltransferase/glycogen phosphorylase"/>
    <property type="match status" value="1"/>
</dbReference>
<evidence type="ECO:0000256" key="6">
    <source>
        <dbReference type="ARBA" id="ARBA00022984"/>
    </source>
</evidence>
<dbReference type="EMBL" id="BOQM01000006">
    <property type="protein sequence ID" value="GIM82793.1"/>
    <property type="molecule type" value="Genomic_DNA"/>
</dbReference>
<comment type="similarity">
    <text evidence="10">Belongs to the glycosyltransferase 28 family. MurG subfamily.</text>
</comment>
<keyword evidence="2 10" id="KW-0132">Cell division</keyword>
<evidence type="ECO:0000313" key="14">
    <source>
        <dbReference type="EMBL" id="TQL35911.1"/>
    </source>
</evidence>
<evidence type="ECO:0000256" key="9">
    <source>
        <dbReference type="ARBA" id="ARBA00023316"/>
    </source>
</evidence>
<dbReference type="GO" id="GO:0071555">
    <property type="term" value="P:cell wall organization"/>
    <property type="evidence" value="ECO:0007669"/>
    <property type="project" value="UniProtKB-KW"/>
</dbReference>
<comment type="function">
    <text evidence="10">Cell wall formation. Catalyzes the transfer of a GlcNAc subunit on undecaprenyl-pyrophosphoryl-MurNAc-pentapeptide (lipid intermediate I) to form undecaprenyl-pyrophosphoryl-MurNAc-(pentapeptide)GlcNAc (lipid intermediate II).</text>
</comment>
<keyword evidence="16" id="KW-1185">Reference proteome</keyword>
<dbReference type="Proteomes" id="UP000677457">
    <property type="component" value="Unassembled WGS sequence"/>
</dbReference>
<keyword evidence="6 10" id="KW-0573">Peptidoglycan synthesis</keyword>
<evidence type="ECO:0000259" key="11">
    <source>
        <dbReference type="Pfam" id="PF03033"/>
    </source>
</evidence>
<comment type="caution">
    <text evidence="14">The sequence shown here is derived from an EMBL/GenBank/DDBJ whole genome shotgun (WGS) entry which is preliminary data.</text>
</comment>
<feature type="binding site" evidence="10">
    <location>
        <position position="187"/>
    </location>
    <ligand>
        <name>UDP-N-acetyl-alpha-D-glucosamine</name>
        <dbReference type="ChEBI" id="CHEBI:57705"/>
    </ligand>
</feature>
<dbReference type="EC" id="2.4.1.227" evidence="10"/>
<evidence type="ECO:0000256" key="5">
    <source>
        <dbReference type="ARBA" id="ARBA00022960"/>
    </source>
</evidence>
<dbReference type="Gene3D" id="3.40.50.2000">
    <property type="entry name" value="Glycogen Phosphorylase B"/>
    <property type="match status" value="2"/>
</dbReference>
<keyword evidence="4 10" id="KW-0808">Transferase</keyword>
<feature type="domain" description="Glycosyltransferase family 28 N-terminal" evidence="11">
    <location>
        <begin position="14"/>
        <end position="161"/>
    </location>
</feature>
<keyword evidence="7 10" id="KW-0472">Membrane</keyword>
<name>A0A542XJ75_SALAC</name>
<organism evidence="14 15">
    <name type="scientific">Salinispora arenicola</name>
    <dbReference type="NCBI Taxonomy" id="168697"/>
    <lineage>
        <taxon>Bacteria</taxon>
        <taxon>Bacillati</taxon>
        <taxon>Actinomycetota</taxon>
        <taxon>Actinomycetes</taxon>
        <taxon>Micromonosporales</taxon>
        <taxon>Micromonosporaceae</taxon>
        <taxon>Salinispora</taxon>
    </lineage>
</organism>
<reference evidence="14 15" key="1">
    <citation type="submission" date="2019-06" db="EMBL/GenBank/DDBJ databases">
        <title>Sequencing the genomes of 1000 actinobacteria strains.</title>
        <authorList>
            <person name="Klenk H.-P."/>
        </authorList>
    </citation>
    <scope>NUCLEOTIDE SEQUENCE [LARGE SCALE GENOMIC DNA]</scope>
    <source>
        <strain evidence="14 15">DSM 44819</strain>
    </source>
</reference>
<dbReference type="RefSeq" id="WP_142116147.1">
    <property type="nucleotide sequence ID" value="NZ_BOQM01000006.1"/>
</dbReference>
<dbReference type="GO" id="GO:0050511">
    <property type="term" value="F:undecaprenyldiphospho-muramoylpentapeptide beta-N-acetylglucosaminyltransferase activity"/>
    <property type="evidence" value="ECO:0007669"/>
    <property type="project" value="UniProtKB-UniRule"/>
</dbReference>
<keyword evidence="5 10" id="KW-0133">Cell shape</keyword>
<evidence type="ECO:0000256" key="8">
    <source>
        <dbReference type="ARBA" id="ARBA00023306"/>
    </source>
</evidence>
<dbReference type="EMBL" id="VFOL01000001">
    <property type="protein sequence ID" value="TQL35911.1"/>
    <property type="molecule type" value="Genomic_DNA"/>
</dbReference>
<comment type="subcellular location">
    <subcellularLocation>
        <location evidence="10">Cell membrane</location>
        <topology evidence="10">Peripheral membrane protein</topology>
        <orientation evidence="10">Cytoplasmic side</orientation>
    </subcellularLocation>
</comment>
<dbReference type="GO" id="GO:0005886">
    <property type="term" value="C:plasma membrane"/>
    <property type="evidence" value="ECO:0007669"/>
    <property type="project" value="UniProtKB-SubCell"/>
</dbReference>
<evidence type="ECO:0000313" key="13">
    <source>
        <dbReference type="EMBL" id="GIM82793.1"/>
    </source>
</evidence>
<dbReference type="Proteomes" id="UP000315983">
    <property type="component" value="Unassembled WGS sequence"/>
</dbReference>
<keyword evidence="3 10" id="KW-0328">Glycosyltransferase</keyword>
<comment type="catalytic activity">
    <reaction evidence="10">
        <text>di-trans,octa-cis-undecaprenyl diphospho-N-acetyl-alpha-D-muramoyl-L-alanyl-D-glutamyl-meso-2,6-diaminopimeloyl-D-alanyl-D-alanine + UDP-N-acetyl-alpha-D-glucosamine = di-trans,octa-cis-undecaprenyl diphospho-[N-acetyl-alpha-D-glucosaminyl-(1-&gt;4)]-N-acetyl-alpha-D-muramoyl-L-alanyl-D-glutamyl-meso-2,6-diaminopimeloyl-D-alanyl-D-alanine + UDP + H(+)</text>
        <dbReference type="Rhea" id="RHEA:31227"/>
        <dbReference type="ChEBI" id="CHEBI:15378"/>
        <dbReference type="ChEBI" id="CHEBI:57705"/>
        <dbReference type="ChEBI" id="CHEBI:58223"/>
        <dbReference type="ChEBI" id="CHEBI:61387"/>
        <dbReference type="ChEBI" id="CHEBI:61388"/>
        <dbReference type="EC" id="2.4.1.227"/>
    </reaction>
</comment>
<dbReference type="PANTHER" id="PTHR21015:SF22">
    <property type="entry name" value="GLYCOSYLTRANSFERASE"/>
    <property type="match status" value="1"/>
</dbReference>
<protein>
    <recommendedName>
        <fullName evidence="10">UDP-N-acetylglucosamine--N-acetylmuramyl-(pentapeptide) pyrophosphoryl-undecaprenol N-acetylglucosamine transferase</fullName>
        <ecNumber evidence="10">2.4.1.227</ecNumber>
    </recommendedName>
    <alternativeName>
        <fullName evidence="10">Undecaprenyl-PP-MurNAc-pentapeptide-UDPGlcNAc GlcNAc transferase</fullName>
    </alternativeName>
</protein>
<evidence type="ECO:0000256" key="7">
    <source>
        <dbReference type="ARBA" id="ARBA00023136"/>
    </source>
</evidence>
<dbReference type="Pfam" id="PF03033">
    <property type="entry name" value="Glyco_transf_28"/>
    <property type="match status" value="1"/>
</dbReference>
<keyword evidence="1 10" id="KW-1003">Cell membrane</keyword>
<accession>A0A542XJ75</accession>
<sequence>MAVYSARQLHGLRVIVTGGGTGGHTYPALTTIRTLRARLAEAGAEPDVLWVGVAQGLEARVARQEGLPFRAITTGKLRRSPNRQELWRNVTDAFRIPIGVLQAMATVLRVRPHVVLSTGGYVSVPIGLAAWLARRPLVMHEQTLTLGLANRVLALVASRVLLSHASTLGRLSKRAQARAVVTGNPVRPDMLAGDPAAGRAAYGLEPDLPLVFVTGGAQGAVQVNTMVAEVLPDVLQRCQVLHQCGEYSLARMRQVTAELPTHLRDRYRVVDYIHGQLPDVLAAADIVVARSGAGTVAELTALGRPAILIPLVPTSGDEQRQTARHLAESGAARMLTGPDATGDALRAELLTLLDDAQRRHALAEAARHHGRPHAAAAAVAELIDAARRGRPPRN</sequence>
<dbReference type="GO" id="GO:0009252">
    <property type="term" value="P:peptidoglycan biosynthetic process"/>
    <property type="evidence" value="ECO:0007669"/>
    <property type="project" value="UniProtKB-UniRule"/>
</dbReference>
<evidence type="ECO:0000256" key="3">
    <source>
        <dbReference type="ARBA" id="ARBA00022676"/>
    </source>
</evidence>
<comment type="caution">
    <text evidence="10">Lacks conserved residue(s) required for the propagation of feature annotation.</text>
</comment>
<dbReference type="GO" id="GO:0008360">
    <property type="term" value="P:regulation of cell shape"/>
    <property type="evidence" value="ECO:0007669"/>
    <property type="project" value="UniProtKB-KW"/>
</dbReference>
<dbReference type="GO" id="GO:0005975">
    <property type="term" value="P:carbohydrate metabolic process"/>
    <property type="evidence" value="ECO:0007669"/>
    <property type="project" value="InterPro"/>
</dbReference>
<evidence type="ECO:0000313" key="16">
    <source>
        <dbReference type="Proteomes" id="UP000677457"/>
    </source>
</evidence>
<keyword evidence="8 10" id="KW-0131">Cell cycle</keyword>
<feature type="binding site" evidence="10">
    <location>
        <begin position="21"/>
        <end position="23"/>
    </location>
    <ligand>
        <name>UDP-N-acetyl-alpha-D-glucosamine</name>
        <dbReference type="ChEBI" id="CHEBI:57705"/>
    </ligand>
</feature>
<dbReference type="HAMAP" id="MF_00033">
    <property type="entry name" value="MurG"/>
    <property type="match status" value="1"/>
</dbReference>
<dbReference type="CDD" id="cd03785">
    <property type="entry name" value="GT28_MurG"/>
    <property type="match status" value="1"/>
</dbReference>